<reference evidence="2" key="1">
    <citation type="journal article" date="2017" name="bioRxiv">
        <title>Comparative analysis of the genomes of Stylophora pistillata and Acropora digitifera provides evidence for extensive differences between species of corals.</title>
        <authorList>
            <person name="Voolstra C.R."/>
            <person name="Li Y."/>
            <person name="Liew Y.J."/>
            <person name="Baumgarten S."/>
            <person name="Zoccola D."/>
            <person name="Flot J.-F."/>
            <person name="Tambutte S."/>
            <person name="Allemand D."/>
            <person name="Aranda M."/>
        </authorList>
    </citation>
    <scope>NUCLEOTIDE SEQUENCE [LARGE SCALE GENOMIC DNA]</scope>
</reference>
<sequence>MNPTLETNPKLGAIALDELLDTMEYHSDDDSLRRVIRDVEQYSIDLAPYDTDYDRRTRTRTMPSSIHTRPWSAASEIVCMLYDLRLDATKGDLEFDLNTRKDLAPIREAHTPEIKQAQTQVFDAFTNYLQVLKDSIKPLGATKDLQDQPSKACVILDEVLSYVDECTRWYDLEKIKTSIHFSIRDDMPGATREQKHFNKVYNGVVEAFMAFGRYCEDKPSPRDSSDYGTFDDEQDR</sequence>
<name>A0A2B4RBV1_STYPI</name>
<accession>A0A2B4RBV1</accession>
<dbReference type="AlphaFoldDB" id="A0A2B4RBV1"/>
<comment type="caution">
    <text evidence="1">The sequence shown here is derived from an EMBL/GenBank/DDBJ whole genome shotgun (WGS) entry which is preliminary data.</text>
</comment>
<organism evidence="1 2">
    <name type="scientific">Stylophora pistillata</name>
    <name type="common">Smooth cauliflower coral</name>
    <dbReference type="NCBI Taxonomy" id="50429"/>
    <lineage>
        <taxon>Eukaryota</taxon>
        <taxon>Metazoa</taxon>
        <taxon>Cnidaria</taxon>
        <taxon>Anthozoa</taxon>
        <taxon>Hexacorallia</taxon>
        <taxon>Scleractinia</taxon>
        <taxon>Astrocoeniina</taxon>
        <taxon>Pocilloporidae</taxon>
        <taxon>Stylophora</taxon>
    </lineage>
</organism>
<proteinExistence type="predicted"/>
<dbReference type="Proteomes" id="UP000225706">
    <property type="component" value="Unassembled WGS sequence"/>
</dbReference>
<evidence type="ECO:0000313" key="2">
    <source>
        <dbReference type="Proteomes" id="UP000225706"/>
    </source>
</evidence>
<protein>
    <submittedName>
        <fullName evidence="1">Uncharacterized protein</fullName>
    </submittedName>
</protein>
<keyword evidence="2" id="KW-1185">Reference proteome</keyword>
<dbReference type="EMBL" id="LSMT01000859">
    <property type="protein sequence ID" value="PFX13980.1"/>
    <property type="molecule type" value="Genomic_DNA"/>
</dbReference>
<gene>
    <name evidence="1" type="ORF">AWC38_SpisGene21902</name>
</gene>
<evidence type="ECO:0000313" key="1">
    <source>
        <dbReference type="EMBL" id="PFX13980.1"/>
    </source>
</evidence>